<protein>
    <submittedName>
        <fullName evidence="2">Class I SAM-dependent methyltransferase</fullName>
    </submittedName>
</protein>
<dbReference type="InterPro" id="IPR029063">
    <property type="entry name" value="SAM-dependent_MTases_sf"/>
</dbReference>
<organism evidence="2 3">
    <name type="scientific">Microbacterium luteolum</name>
    <name type="common">Aureobacterium luteolum</name>
    <dbReference type="NCBI Taxonomy" id="69367"/>
    <lineage>
        <taxon>Bacteria</taxon>
        <taxon>Bacillati</taxon>
        <taxon>Actinomycetota</taxon>
        <taxon>Actinomycetes</taxon>
        <taxon>Micrococcales</taxon>
        <taxon>Microbacteriaceae</taxon>
        <taxon>Microbacterium</taxon>
    </lineage>
</organism>
<dbReference type="Gene3D" id="3.40.50.150">
    <property type="entry name" value="Vaccinia Virus protein VP39"/>
    <property type="match status" value="1"/>
</dbReference>
<keyword evidence="3" id="KW-1185">Reference proteome</keyword>
<sequence>MVEYWNHNTAYHPWIIGKVSGMRAPDVLDVGCGEGLLLQRLAPLCATVTGIEPDPGAAERASARLMHTPNASVTRSDFLAFDAGDRLFDVITFVAALHHMDTRSSLAKARALLRPGGKLLIVGLAANRTFTDWMLSAFALPWVRLGSMLHRESRDIGVPTAESTESVADIRAIARESLPGAQLRRGLYYRYLLSWTKPTAEADGAVADPPR</sequence>
<dbReference type="GO" id="GO:0008168">
    <property type="term" value="F:methyltransferase activity"/>
    <property type="evidence" value="ECO:0007669"/>
    <property type="project" value="UniProtKB-KW"/>
</dbReference>
<reference evidence="2 3" key="1">
    <citation type="submission" date="2021-06" db="EMBL/GenBank/DDBJ databases">
        <title>Genome-based taxonomic framework of Microbacterium strains isolated from marine environment, the description of four new species and reclassification of four preexisting species.</title>
        <authorList>
            <person name="Lee S.D."/>
            <person name="Kim S.-M."/>
            <person name="Byeon Y.-S."/>
            <person name="Yang H.L."/>
            <person name="Kim I.S."/>
        </authorList>
    </citation>
    <scope>NUCLEOTIDE SEQUENCE [LARGE SCALE GENOMIC DNA]</scope>
    <source>
        <strain evidence="2 3">KACC 14465</strain>
    </source>
</reference>
<keyword evidence="2" id="KW-0808">Transferase</keyword>
<dbReference type="Pfam" id="PF08242">
    <property type="entry name" value="Methyltransf_12"/>
    <property type="match status" value="1"/>
</dbReference>
<dbReference type="Proteomes" id="UP001215097">
    <property type="component" value="Chromosome"/>
</dbReference>
<dbReference type="EMBL" id="CP078075">
    <property type="protein sequence ID" value="WDM41837.1"/>
    <property type="molecule type" value="Genomic_DNA"/>
</dbReference>
<gene>
    <name evidence="2" type="ORF">KV395_00510</name>
</gene>
<dbReference type="InterPro" id="IPR013217">
    <property type="entry name" value="Methyltransf_12"/>
</dbReference>
<dbReference type="GO" id="GO:0032259">
    <property type="term" value="P:methylation"/>
    <property type="evidence" value="ECO:0007669"/>
    <property type="project" value="UniProtKB-KW"/>
</dbReference>
<dbReference type="CDD" id="cd02440">
    <property type="entry name" value="AdoMet_MTases"/>
    <property type="match status" value="1"/>
</dbReference>
<dbReference type="SUPFAM" id="SSF53335">
    <property type="entry name" value="S-adenosyl-L-methionine-dependent methyltransferases"/>
    <property type="match status" value="1"/>
</dbReference>
<evidence type="ECO:0000313" key="2">
    <source>
        <dbReference type="EMBL" id="WDM41837.1"/>
    </source>
</evidence>
<evidence type="ECO:0000259" key="1">
    <source>
        <dbReference type="Pfam" id="PF08242"/>
    </source>
</evidence>
<feature type="domain" description="Methyltransferase type 12" evidence="1">
    <location>
        <begin position="28"/>
        <end position="119"/>
    </location>
</feature>
<proteinExistence type="predicted"/>
<name>A0ABY7XIJ7_MICLT</name>
<evidence type="ECO:0000313" key="3">
    <source>
        <dbReference type="Proteomes" id="UP001215097"/>
    </source>
</evidence>
<keyword evidence="2" id="KW-0489">Methyltransferase</keyword>
<accession>A0ABY7XIJ7</accession>
<dbReference type="PANTHER" id="PTHR43861">
    <property type="entry name" value="TRANS-ACONITATE 2-METHYLTRANSFERASE-RELATED"/>
    <property type="match status" value="1"/>
</dbReference>